<reference evidence="3" key="1">
    <citation type="journal article" date="2019" name="Int. J. Syst. Evol. Microbiol.">
        <title>The Global Catalogue of Microorganisms (GCM) 10K type strain sequencing project: providing services to taxonomists for standard genome sequencing and annotation.</title>
        <authorList>
            <consortium name="The Broad Institute Genomics Platform"/>
            <consortium name="The Broad Institute Genome Sequencing Center for Infectious Disease"/>
            <person name="Wu L."/>
            <person name="Ma J."/>
        </authorList>
    </citation>
    <scope>NUCLEOTIDE SEQUENCE [LARGE SCALE GENOMIC DNA]</scope>
    <source>
        <strain evidence="3">JCM 14307</strain>
    </source>
</reference>
<evidence type="ECO:0000256" key="1">
    <source>
        <dbReference type="SAM" id="Phobius"/>
    </source>
</evidence>
<dbReference type="Pfam" id="PF06197">
    <property type="entry name" value="DUF998"/>
    <property type="match status" value="1"/>
</dbReference>
<keyword evidence="1" id="KW-1133">Transmembrane helix</keyword>
<feature type="transmembrane region" description="Helical" evidence="1">
    <location>
        <begin position="172"/>
        <end position="191"/>
    </location>
</feature>
<comment type="caution">
    <text evidence="2">The sequence shown here is derived from an EMBL/GenBank/DDBJ whole genome shotgun (WGS) entry which is preliminary data.</text>
</comment>
<name>A0ABP4UGL9_9ACTN</name>
<feature type="transmembrane region" description="Helical" evidence="1">
    <location>
        <begin position="137"/>
        <end position="160"/>
    </location>
</feature>
<dbReference type="Proteomes" id="UP001500280">
    <property type="component" value="Unassembled WGS sequence"/>
</dbReference>
<evidence type="ECO:0000313" key="2">
    <source>
        <dbReference type="EMBL" id="GAA1703539.1"/>
    </source>
</evidence>
<feature type="transmembrane region" description="Helical" evidence="1">
    <location>
        <begin position="112"/>
        <end position="131"/>
    </location>
</feature>
<feature type="transmembrane region" description="Helical" evidence="1">
    <location>
        <begin position="82"/>
        <end position="100"/>
    </location>
</feature>
<sequence length="193" mass="21006">MSAGGGTMHSMSTALAAVAATLFLIRLGLFVALHLVRSDYNPIEHAVSDYAVGPTRRLATTATWVWAAAWATLAAAVDHGTIWLLLLAAIFAVLPFLPTDLEGARRTVVGRVHYIAAIAWFAISFTLTSTFTAQYNLVVLTALRWIALVSLAALVVALLVRPLRRRFFGLSERIFIVAINLFYLVVPIATLTR</sequence>
<dbReference type="EMBL" id="BAAANF010000019">
    <property type="protein sequence ID" value="GAA1703539.1"/>
    <property type="molecule type" value="Genomic_DNA"/>
</dbReference>
<keyword evidence="1" id="KW-0812">Transmembrane</keyword>
<accession>A0ABP4UGL9</accession>
<keyword evidence="1" id="KW-0472">Membrane</keyword>
<evidence type="ECO:0000313" key="3">
    <source>
        <dbReference type="Proteomes" id="UP001500280"/>
    </source>
</evidence>
<proteinExistence type="predicted"/>
<feature type="transmembrane region" description="Helical" evidence="1">
    <location>
        <begin position="12"/>
        <end position="36"/>
    </location>
</feature>
<gene>
    <name evidence="2" type="ORF">GCM10009745_58750</name>
</gene>
<dbReference type="InterPro" id="IPR009339">
    <property type="entry name" value="DUF998"/>
</dbReference>
<organism evidence="2 3">
    <name type="scientific">Kribbella yunnanensis</name>
    <dbReference type="NCBI Taxonomy" id="190194"/>
    <lineage>
        <taxon>Bacteria</taxon>
        <taxon>Bacillati</taxon>
        <taxon>Actinomycetota</taxon>
        <taxon>Actinomycetes</taxon>
        <taxon>Propionibacteriales</taxon>
        <taxon>Kribbellaceae</taxon>
        <taxon>Kribbella</taxon>
    </lineage>
</organism>
<keyword evidence="3" id="KW-1185">Reference proteome</keyword>
<protein>
    <submittedName>
        <fullName evidence="2">DUF998 domain-containing protein</fullName>
    </submittedName>
</protein>
<feature type="transmembrane region" description="Helical" evidence="1">
    <location>
        <begin position="57"/>
        <end position="76"/>
    </location>
</feature>